<dbReference type="Gene3D" id="1.20.1260.10">
    <property type="match status" value="1"/>
</dbReference>
<evidence type="ECO:0000313" key="2">
    <source>
        <dbReference type="EMBL" id="QXL89589.1"/>
    </source>
</evidence>
<dbReference type="AlphaFoldDB" id="A0A975YHI7"/>
<organism evidence="2">
    <name type="scientific">Gymnodinialimonas phycosphaerae</name>
    <dbReference type="NCBI Taxonomy" id="2841589"/>
    <lineage>
        <taxon>Bacteria</taxon>
        <taxon>Pseudomonadati</taxon>
        <taxon>Pseudomonadota</taxon>
        <taxon>Alphaproteobacteria</taxon>
        <taxon>Rhodobacterales</taxon>
        <taxon>Paracoccaceae</taxon>
        <taxon>Gymnodinialimonas</taxon>
    </lineage>
</organism>
<dbReference type="InterPro" id="IPR019052">
    <property type="entry name" value="DUF2383"/>
</dbReference>
<sequence>MLSWQETSILIHDGEVAMQAHQHVTPTDTRPVDVLSAVATDVKDVTEGYVTMIDRAEDDLKPFVQLLRALHVSHLRELFAELQHLGGHPKDTGSYMATVHTAVATLRDWTGTLDASGLPQIIDGEDTIIASYDAALNDLQKHPAQRSLIEKHRAALATHVDALRD</sequence>
<proteinExistence type="predicted"/>
<name>A0A975YHI7_9RHOB</name>
<reference evidence="2" key="1">
    <citation type="submission" date="2021-07" db="EMBL/GenBank/DDBJ databases">
        <title>Karlodiniumbacter phycospheric gen. nov., sp. nov., a phycosphere bacterium isolated from karlodinium veneficum.</title>
        <authorList>
            <person name="Peng Y."/>
            <person name="Jiang L."/>
            <person name="Lee J."/>
        </authorList>
    </citation>
    <scope>NUCLEOTIDE SEQUENCE</scope>
    <source>
        <strain evidence="2">N5</strain>
    </source>
</reference>
<dbReference type="Pfam" id="PF09537">
    <property type="entry name" value="DUF2383"/>
    <property type="match status" value="1"/>
</dbReference>
<protein>
    <submittedName>
        <fullName evidence="2">PA2169 family four-helix-bundle protein</fullName>
    </submittedName>
</protein>
<feature type="domain" description="DUF2383" evidence="1">
    <location>
        <begin position="32"/>
        <end position="137"/>
    </location>
</feature>
<dbReference type="EMBL" id="CP078073">
    <property type="protein sequence ID" value="QXL89589.1"/>
    <property type="molecule type" value="Genomic_DNA"/>
</dbReference>
<dbReference type="InterPro" id="IPR012347">
    <property type="entry name" value="Ferritin-like"/>
</dbReference>
<evidence type="ECO:0000259" key="1">
    <source>
        <dbReference type="Pfam" id="PF09537"/>
    </source>
</evidence>
<gene>
    <name evidence="2" type="ORF">KUL25_08835</name>
</gene>
<accession>A0A975YHI7</accession>